<dbReference type="Pfam" id="PF01145">
    <property type="entry name" value="Band_7"/>
    <property type="match status" value="1"/>
</dbReference>
<comment type="function">
    <text evidence="6">HflC and HflK could encode or regulate a protease.</text>
</comment>
<keyword evidence="4 6" id="KW-1133">Transmembrane helix</keyword>
<protein>
    <recommendedName>
        <fullName evidence="6">Protein HflK</fullName>
    </recommendedName>
</protein>
<keyword evidence="5 6" id="KW-0472">Membrane</keyword>
<feature type="region of interest" description="Disordered" evidence="7">
    <location>
        <begin position="1"/>
        <end position="48"/>
    </location>
</feature>
<comment type="caution">
    <text evidence="9">The sequence shown here is derived from an EMBL/GenBank/DDBJ whole genome shotgun (WGS) entry which is preliminary data.</text>
</comment>
<sequence>MPWNNQSGGSGGGGGWKSGGGGGGNGGNGGGPWGRGPSGGGDGQPDLEEMIKRGQDKVKQVMHGGGVPGPLLFLIAAITCAVIGWQAFTFRVNPDELGIQMRFGKFIEKYPPGLHFRLPYPIDEIYLPKVTRQNIIEIGVRSSGRVATGDERAESLMLTGDENIVDISFVVYWRIRDAEKYLFNIQHPDTTVKEVAESAMREVVGQSKIQPILTQERQKTEEAVQALMQRMLDSYGAGIQVDQVQLQKVDPPAEVIDAFRDVQAARADQERLQNEAYSYFNKVVPEARGQADRILQGAEGYKQQVVNDATGQTSRFTQVYDQYKNAPEVTRRRMFLETMERVLGGTDKIILDSKGAGAGVVPYLPLDSLQNRTPKNDESNEGGN</sequence>
<dbReference type="PANTHER" id="PTHR43327">
    <property type="entry name" value="STOMATIN-LIKE PROTEIN 2, MITOCHONDRIAL"/>
    <property type="match status" value="1"/>
</dbReference>
<dbReference type="Proteomes" id="UP000059074">
    <property type="component" value="Unassembled WGS sequence"/>
</dbReference>
<evidence type="ECO:0000313" key="10">
    <source>
        <dbReference type="Proteomes" id="UP000059074"/>
    </source>
</evidence>
<feature type="domain" description="Band 7" evidence="8">
    <location>
        <begin position="87"/>
        <end position="263"/>
    </location>
</feature>
<gene>
    <name evidence="9" type="ORF">APY04_1204</name>
</gene>
<comment type="subcellular location">
    <subcellularLocation>
        <location evidence="1">Membrane</location>
        <topology evidence="1">Single-pass membrane protein</topology>
    </subcellularLocation>
</comment>
<evidence type="ECO:0000259" key="8">
    <source>
        <dbReference type="SMART" id="SM00244"/>
    </source>
</evidence>
<evidence type="ECO:0000256" key="6">
    <source>
        <dbReference type="RuleBase" id="RU364113"/>
    </source>
</evidence>
<accession>A0A109BK70</accession>
<evidence type="ECO:0000256" key="3">
    <source>
        <dbReference type="ARBA" id="ARBA00022692"/>
    </source>
</evidence>
<comment type="similarity">
    <text evidence="2 6">Belongs to the band 7/mec-2 family. HflK subfamily.</text>
</comment>
<dbReference type="PATRIC" id="fig|121290.4.peg.3166"/>
<feature type="transmembrane region" description="Helical" evidence="6">
    <location>
        <begin position="71"/>
        <end position="92"/>
    </location>
</feature>
<evidence type="ECO:0000313" key="9">
    <source>
        <dbReference type="EMBL" id="KWT69995.1"/>
    </source>
</evidence>
<comment type="subunit">
    <text evidence="6">HflC and HflK may interact to form a multimeric complex.</text>
</comment>
<reference evidence="9 10" key="1">
    <citation type="submission" date="2015-10" db="EMBL/GenBank/DDBJ databases">
        <title>Transcriptomic analysis of a linuron degrading triple-species bacterial consortium.</title>
        <authorList>
            <person name="Albers P."/>
        </authorList>
    </citation>
    <scope>NUCLEOTIDE SEQUENCE [LARGE SCALE GENOMIC DNA]</scope>
    <source>
        <strain evidence="9 10">WDL6</strain>
    </source>
</reference>
<dbReference type="SUPFAM" id="SSF117892">
    <property type="entry name" value="Band 7/SPFH domain"/>
    <property type="match status" value="1"/>
</dbReference>
<keyword evidence="10" id="KW-1185">Reference proteome</keyword>
<dbReference type="GO" id="GO:0016020">
    <property type="term" value="C:membrane"/>
    <property type="evidence" value="ECO:0007669"/>
    <property type="project" value="UniProtKB-SubCell"/>
</dbReference>
<evidence type="ECO:0000256" key="4">
    <source>
        <dbReference type="ARBA" id="ARBA00022989"/>
    </source>
</evidence>
<dbReference type="InterPro" id="IPR001107">
    <property type="entry name" value="Band_7"/>
</dbReference>
<dbReference type="OrthoDB" id="9779595at2"/>
<dbReference type="STRING" id="121290.APY04_1204"/>
<dbReference type="Gene3D" id="3.30.479.30">
    <property type="entry name" value="Band 7 domain"/>
    <property type="match status" value="1"/>
</dbReference>
<dbReference type="RefSeq" id="WP_068460633.1">
    <property type="nucleotide sequence ID" value="NZ_LMTR01000040.1"/>
</dbReference>
<dbReference type="SMART" id="SM00244">
    <property type="entry name" value="PHB"/>
    <property type="match status" value="1"/>
</dbReference>
<dbReference type="AlphaFoldDB" id="A0A109BK70"/>
<keyword evidence="3 6" id="KW-0812">Transmembrane</keyword>
<feature type="compositionally biased region" description="Gly residues" evidence="7">
    <location>
        <begin position="8"/>
        <end position="43"/>
    </location>
</feature>
<dbReference type="InterPro" id="IPR010201">
    <property type="entry name" value="HflK"/>
</dbReference>
<proteinExistence type="inferred from homology"/>
<evidence type="ECO:0000256" key="5">
    <source>
        <dbReference type="ARBA" id="ARBA00023136"/>
    </source>
</evidence>
<evidence type="ECO:0000256" key="2">
    <source>
        <dbReference type="ARBA" id="ARBA00006971"/>
    </source>
</evidence>
<organism evidence="9 10">
    <name type="scientific">Hyphomicrobium sulfonivorans</name>
    <dbReference type="NCBI Taxonomy" id="121290"/>
    <lineage>
        <taxon>Bacteria</taxon>
        <taxon>Pseudomonadati</taxon>
        <taxon>Pseudomonadota</taxon>
        <taxon>Alphaproteobacteria</taxon>
        <taxon>Hyphomicrobiales</taxon>
        <taxon>Hyphomicrobiaceae</taxon>
        <taxon>Hyphomicrobium</taxon>
    </lineage>
</organism>
<dbReference type="InterPro" id="IPR050710">
    <property type="entry name" value="Band7/mec-2_domain"/>
</dbReference>
<dbReference type="CDD" id="cd03404">
    <property type="entry name" value="SPFH_HflK"/>
    <property type="match status" value="1"/>
</dbReference>
<dbReference type="PANTHER" id="PTHR43327:SF2">
    <property type="entry name" value="MODULATOR OF FTSH PROTEASE HFLK"/>
    <property type="match status" value="1"/>
</dbReference>
<name>A0A109BK70_HYPSL</name>
<evidence type="ECO:0000256" key="7">
    <source>
        <dbReference type="SAM" id="MobiDB-lite"/>
    </source>
</evidence>
<dbReference type="InterPro" id="IPR036013">
    <property type="entry name" value="Band_7/SPFH_dom_sf"/>
</dbReference>
<dbReference type="EMBL" id="LMTR01000040">
    <property type="protein sequence ID" value="KWT69995.1"/>
    <property type="molecule type" value="Genomic_DNA"/>
</dbReference>
<dbReference type="NCBIfam" id="TIGR01933">
    <property type="entry name" value="hflK"/>
    <property type="match status" value="1"/>
</dbReference>
<evidence type="ECO:0000256" key="1">
    <source>
        <dbReference type="ARBA" id="ARBA00004167"/>
    </source>
</evidence>